<dbReference type="FunFam" id="3.30.200.20:FF:001238">
    <property type="entry name" value="Os08g0179000 protein"/>
    <property type="match status" value="1"/>
</dbReference>
<keyword evidence="9" id="KW-0067">ATP-binding</keyword>
<comment type="caution">
    <text evidence="14">Lacks conserved residue(s) required for the propagation of feature annotation.</text>
</comment>
<dbReference type="PROSITE" id="PS50927">
    <property type="entry name" value="BULB_LECTIN"/>
    <property type="match status" value="1"/>
</dbReference>
<dbReference type="InterPro" id="IPR003609">
    <property type="entry name" value="Pan_app"/>
</dbReference>
<dbReference type="MetOSite" id="A0A2N9FTC8"/>
<evidence type="ECO:0000256" key="8">
    <source>
        <dbReference type="ARBA" id="ARBA00022777"/>
    </source>
</evidence>
<evidence type="ECO:0000256" key="6">
    <source>
        <dbReference type="ARBA" id="ARBA00022729"/>
    </source>
</evidence>
<proteinExistence type="predicted"/>
<feature type="signal peptide" evidence="15">
    <location>
        <begin position="1"/>
        <end position="31"/>
    </location>
</feature>
<dbReference type="CDD" id="cd14066">
    <property type="entry name" value="STKc_IRAK"/>
    <property type="match status" value="1"/>
</dbReference>
<dbReference type="PANTHER" id="PTHR27002">
    <property type="entry name" value="RECEPTOR-LIKE SERINE/THREONINE-PROTEIN KINASE SD1-8"/>
    <property type="match status" value="1"/>
</dbReference>
<evidence type="ECO:0000256" key="13">
    <source>
        <dbReference type="ARBA" id="ARBA00048679"/>
    </source>
</evidence>
<dbReference type="SMART" id="SM00473">
    <property type="entry name" value="PAN_AP"/>
    <property type="match status" value="1"/>
</dbReference>
<sequence>MASSSSASHNSSTLFTIYTFLFLSSFSFCSARDTITFHNPITDSQGESLVSAGERFELGFFTPNGSSSEHRRYVGIWYKSSPRVVVWVANRNKPLSKSTGTGAFTIAEDGDLHGTTVKLLDSGNLVLIRSEIILWQSFDHPTDTFLPGMKLTAGINLTSWTSQDDPVPGNFTFQEDQERQNQYIVKQKTSPYWKSEVSGSFFNSDNTFNVRSYLLSNFSTNTRRSKYNFTELLHTPGRFDYNSTRLVMNFSGHIEFYIWVNETASWSLIWSEPEDRCSVFNFCGNFGSCNRQDRRICKCLPGFEPKFRDNWNTENYLDGCIRKSPICIENVKVDHFLSLKMIKVGDPSDTTEKESAEECKQECLSDCICQAYSYESTERSPTCSFWSNELNNIQEQIQRGIDLYVRVPLSDIELTKRDCEPCGTTIIPYPLSIGPDCGDPMYSNFNCSNTTGQVSFAADGVTYPVTTIHPEEKKFTIIVNNNKSTANDTLRKFLELNHLPFNITASDPSANDTWLDEVEIQWKPPLSPICNSSNDCNDWPHSTCNMTKDGTKRCLCDAKFQWNLSDFNCAPESVNRERIQETAPFRLYDSERRVKDLIDSRQFREDDKKGIDVPFFELKSILAATDYFSDTKKLGQGGFGPVYKGTFSGGQEIAIKRLSSGSGQGLEEFKNEVVLIAKLQHRNLVKLLGYCIEGDEKMLLYEYMPNKSLDSFLFDGTLCVLLNWKIRFDIILGIARGLLYLHQDSRLKIIHRDLKTSNILLDEEMNPKISDFGLARIFGGKQTEAITARVIGTYGYMSPEYALDGFFSDKSDVFSFGVVVLEVISGKRNTRFYQSEKALSLLGYAWKLWKEDKALDLMDQTLRETCNADEFLRCVSVGLLCVQEDPNDRPTMSNVVFMLGTETASLPIPKQAAYVVRRSLSSTTSSTKPEITASIEEGR</sequence>
<evidence type="ECO:0000256" key="2">
    <source>
        <dbReference type="ARBA" id="ARBA00012513"/>
    </source>
</evidence>
<keyword evidence="11" id="KW-0325">Glycoprotein</keyword>
<evidence type="ECO:0000256" key="11">
    <source>
        <dbReference type="ARBA" id="ARBA00023180"/>
    </source>
</evidence>
<keyword evidence="6 15" id="KW-0732">Signal</keyword>
<dbReference type="FunFam" id="1.10.510.10:FF:000060">
    <property type="entry name" value="G-type lectin S-receptor-like serine/threonine-protein kinase"/>
    <property type="match status" value="1"/>
</dbReference>
<feature type="domain" description="Protein kinase" evidence="16">
    <location>
        <begin position="628"/>
        <end position="906"/>
    </location>
</feature>
<evidence type="ECO:0000256" key="1">
    <source>
        <dbReference type="ARBA" id="ARBA00004251"/>
    </source>
</evidence>
<dbReference type="Pfam" id="PF01453">
    <property type="entry name" value="B_lectin"/>
    <property type="match status" value="1"/>
</dbReference>
<comment type="catalytic activity">
    <reaction evidence="13">
        <text>L-seryl-[protein] + ATP = O-phospho-L-seryl-[protein] + ADP + H(+)</text>
        <dbReference type="Rhea" id="RHEA:17989"/>
        <dbReference type="Rhea" id="RHEA-COMP:9863"/>
        <dbReference type="Rhea" id="RHEA-COMP:11604"/>
        <dbReference type="ChEBI" id="CHEBI:15378"/>
        <dbReference type="ChEBI" id="CHEBI:29999"/>
        <dbReference type="ChEBI" id="CHEBI:30616"/>
        <dbReference type="ChEBI" id="CHEBI:83421"/>
        <dbReference type="ChEBI" id="CHEBI:456216"/>
        <dbReference type="EC" id="2.7.11.1"/>
    </reaction>
</comment>
<evidence type="ECO:0000259" key="18">
    <source>
        <dbReference type="PROSITE" id="PS50927"/>
    </source>
</evidence>
<keyword evidence="7" id="KW-0547">Nucleotide-binding</keyword>
<dbReference type="SUPFAM" id="SSF51110">
    <property type="entry name" value="alpha-D-mannose-specific plant lectins"/>
    <property type="match status" value="1"/>
</dbReference>
<dbReference type="EMBL" id="OIVN01001139">
    <property type="protein sequence ID" value="SPC90340.1"/>
    <property type="molecule type" value="Genomic_DNA"/>
</dbReference>
<evidence type="ECO:0000259" key="17">
    <source>
        <dbReference type="PROSITE" id="PS50026"/>
    </source>
</evidence>
<dbReference type="InterPro" id="IPR000742">
    <property type="entry name" value="EGF"/>
</dbReference>
<keyword evidence="8" id="KW-0418">Kinase</keyword>
<dbReference type="InterPro" id="IPR001245">
    <property type="entry name" value="Ser-Thr/Tyr_kinase_cat_dom"/>
</dbReference>
<evidence type="ECO:0000259" key="16">
    <source>
        <dbReference type="PROSITE" id="PS50011"/>
    </source>
</evidence>
<evidence type="ECO:0000256" key="14">
    <source>
        <dbReference type="PROSITE-ProRule" id="PRU00076"/>
    </source>
</evidence>
<feature type="domain" description="Apple" evidence="19">
    <location>
        <begin position="327"/>
        <end position="408"/>
    </location>
</feature>
<dbReference type="InterPro" id="IPR000719">
    <property type="entry name" value="Prot_kinase_dom"/>
</dbReference>
<evidence type="ECO:0000259" key="19">
    <source>
        <dbReference type="PROSITE" id="PS50948"/>
    </source>
</evidence>
<dbReference type="PROSITE" id="PS50011">
    <property type="entry name" value="PROTEIN_KINASE_DOM"/>
    <property type="match status" value="1"/>
</dbReference>
<dbReference type="PANTHER" id="PTHR27002:SF1111">
    <property type="entry name" value="NON-SPECIFIC SERINE_THREONINE PROTEIN KINASE"/>
    <property type="match status" value="1"/>
</dbReference>
<dbReference type="GO" id="GO:0004674">
    <property type="term" value="F:protein serine/threonine kinase activity"/>
    <property type="evidence" value="ECO:0007669"/>
    <property type="project" value="UniProtKB-KW"/>
</dbReference>
<dbReference type="CDD" id="cd01098">
    <property type="entry name" value="PAN_AP_plant"/>
    <property type="match status" value="1"/>
</dbReference>
<dbReference type="InterPro" id="IPR011009">
    <property type="entry name" value="Kinase-like_dom_sf"/>
</dbReference>
<keyword evidence="5" id="KW-0808">Transferase</keyword>
<feature type="chain" id="PRO_5015009687" description="non-specific serine/threonine protein kinase" evidence="15">
    <location>
        <begin position="32"/>
        <end position="939"/>
    </location>
</feature>
<dbReference type="InterPro" id="IPR008271">
    <property type="entry name" value="Ser/Thr_kinase_AS"/>
</dbReference>
<dbReference type="Pfam" id="PF00954">
    <property type="entry name" value="S_locus_glycop"/>
    <property type="match status" value="1"/>
</dbReference>
<dbReference type="SUPFAM" id="SSF56112">
    <property type="entry name" value="Protein kinase-like (PK-like)"/>
    <property type="match status" value="1"/>
</dbReference>
<dbReference type="InterPro" id="IPR001480">
    <property type="entry name" value="Bulb-type_lectin_dom"/>
</dbReference>
<dbReference type="CDD" id="cd00053">
    <property type="entry name" value="EGF"/>
    <property type="match status" value="1"/>
</dbReference>
<evidence type="ECO:0000256" key="4">
    <source>
        <dbReference type="ARBA" id="ARBA00022527"/>
    </source>
</evidence>
<dbReference type="InterPro" id="IPR024171">
    <property type="entry name" value="SRK-like_kinase"/>
</dbReference>
<dbReference type="PROSITE" id="PS50026">
    <property type="entry name" value="EGF_3"/>
    <property type="match status" value="1"/>
</dbReference>
<feature type="domain" description="Bulb-type lectin" evidence="18">
    <location>
        <begin position="34"/>
        <end position="186"/>
    </location>
</feature>
<dbReference type="PIRSF" id="PIRSF000641">
    <property type="entry name" value="SRK"/>
    <property type="match status" value="1"/>
</dbReference>
<dbReference type="SMART" id="SM00108">
    <property type="entry name" value="B_lectin"/>
    <property type="match status" value="1"/>
</dbReference>
<dbReference type="Pfam" id="PF08276">
    <property type="entry name" value="PAN_2"/>
    <property type="match status" value="1"/>
</dbReference>
<reference evidence="20" key="1">
    <citation type="submission" date="2018-02" db="EMBL/GenBank/DDBJ databases">
        <authorList>
            <person name="Cohen D.B."/>
            <person name="Kent A.D."/>
        </authorList>
    </citation>
    <scope>NUCLEOTIDE SEQUENCE</scope>
</reference>
<dbReference type="SMART" id="SM00220">
    <property type="entry name" value="S_TKc"/>
    <property type="match status" value="1"/>
</dbReference>
<dbReference type="AlphaFoldDB" id="A0A2N9FTC8"/>
<dbReference type="PROSITE" id="PS00108">
    <property type="entry name" value="PROTEIN_KINASE_ST"/>
    <property type="match status" value="1"/>
</dbReference>
<dbReference type="Gene3D" id="1.10.510.10">
    <property type="entry name" value="Transferase(Phosphotransferase) domain 1"/>
    <property type="match status" value="1"/>
</dbReference>
<gene>
    <name evidence="20" type="ORF">FSB_LOCUS18222</name>
</gene>
<dbReference type="InterPro" id="IPR000858">
    <property type="entry name" value="S_locus_glycoprot_dom"/>
</dbReference>
<accession>A0A2N9FTC8</accession>
<feature type="domain" description="EGF-like" evidence="17">
    <location>
        <begin position="273"/>
        <end position="309"/>
    </location>
</feature>
<dbReference type="GO" id="GO:0005524">
    <property type="term" value="F:ATP binding"/>
    <property type="evidence" value="ECO:0007669"/>
    <property type="project" value="UniProtKB-KW"/>
</dbReference>
<dbReference type="Gene3D" id="2.90.10.10">
    <property type="entry name" value="Bulb-type lectin domain"/>
    <property type="match status" value="1"/>
</dbReference>
<keyword evidence="3" id="KW-0472">Membrane</keyword>
<dbReference type="Gene3D" id="3.30.200.20">
    <property type="entry name" value="Phosphorylase Kinase, domain 1"/>
    <property type="match status" value="1"/>
</dbReference>
<dbReference type="GO" id="GO:0005886">
    <property type="term" value="C:plasma membrane"/>
    <property type="evidence" value="ECO:0007669"/>
    <property type="project" value="UniProtKB-SubCell"/>
</dbReference>
<dbReference type="Pfam" id="PF07714">
    <property type="entry name" value="PK_Tyr_Ser-Thr"/>
    <property type="match status" value="1"/>
</dbReference>
<name>A0A2N9FTC8_FAGSY</name>
<comment type="subcellular location">
    <subcellularLocation>
        <location evidence="1">Cell membrane</location>
        <topology evidence="1">Single-pass type I membrane protein</topology>
    </subcellularLocation>
</comment>
<organism evidence="20">
    <name type="scientific">Fagus sylvatica</name>
    <name type="common">Beechnut</name>
    <dbReference type="NCBI Taxonomy" id="28930"/>
    <lineage>
        <taxon>Eukaryota</taxon>
        <taxon>Viridiplantae</taxon>
        <taxon>Streptophyta</taxon>
        <taxon>Embryophyta</taxon>
        <taxon>Tracheophyta</taxon>
        <taxon>Spermatophyta</taxon>
        <taxon>Magnoliopsida</taxon>
        <taxon>eudicotyledons</taxon>
        <taxon>Gunneridae</taxon>
        <taxon>Pentapetalae</taxon>
        <taxon>rosids</taxon>
        <taxon>fabids</taxon>
        <taxon>Fagales</taxon>
        <taxon>Fagaceae</taxon>
        <taxon>Fagus</taxon>
    </lineage>
</organism>
<dbReference type="PROSITE" id="PS50948">
    <property type="entry name" value="PAN"/>
    <property type="match status" value="1"/>
</dbReference>
<evidence type="ECO:0000256" key="5">
    <source>
        <dbReference type="ARBA" id="ARBA00022679"/>
    </source>
</evidence>
<evidence type="ECO:0000256" key="9">
    <source>
        <dbReference type="ARBA" id="ARBA00022840"/>
    </source>
</evidence>
<evidence type="ECO:0000256" key="15">
    <source>
        <dbReference type="SAM" id="SignalP"/>
    </source>
</evidence>
<keyword evidence="4" id="KW-0723">Serine/threonine-protein kinase</keyword>
<evidence type="ECO:0000313" key="20">
    <source>
        <dbReference type="EMBL" id="SPC90340.1"/>
    </source>
</evidence>
<evidence type="ECO:0000256" key="12">
    <source>
        <dbReference type="ARBA" id="ARBA00047899"/>
    </source>
</evidence>
<evidence type="ECO:0000256" key="10">
    <source>
        <dbReference type="ARBA" id="ARBA00023157"/>
    </source>
</evidence>
<evidence type="ECO:0000256" key="3">
    <source>
        <dbReference type="ARBA" id="ARBA00022475"/>
    </source>
</evidence>
<dbReference type="EC" id="2.7.11.1" evidence="2"/>
<dbReference type="CDD" id="cd00028">
    <property type="entry name" value="B_lectin"/>
    <property type="match status" value="1"/>
</dbReference>
<dbReference type="GO" id="GO:0048544">
    <property type="term" value="P:recognition of pollen"/>
    <property type="evidence" value="ECO:0007669"/>
    <property type="project" value="InterPro"/>
</dbReference>
<keyword evidence="10" id="KW-1015">Disulfide bond</keyword>
<comment type="catalytic activity">
    <reaction evidence="12">
        <text>L-threonyl-[protein] + ATP = O-phospho-L-threonyl-[protein] + ADP + H(+)</text>
        <dbReference type="Rhea" id="RHEA:46608"/>
        <dbReference type="Rhea" id="RHEA-COMP:11060"/>
        <dbReference type="Rhea" id="RHEA-COMP:11605"/>
        <dbReference type="ChEBI" id="CHEBI:15378"/>
        <dbReference type="ChEBI" id="CHEBI:30013"/>
        <dbReference type="ChEBI" id="CHEBI:30616"/>
        <dbReference type="ChEBI" id="CHEBI:61977"/>
        <dbReference type="ChEBI" id="CHEBI:456216"/>
        <dbReference type="EC" id="2.7.11.1"/>
    </reaction>
</comment>
<protein>
    <recommendedName>
        <fullName evidence="2">non-specific serine/threonine protein kinase</fullName>
        <ecNumber evidence="2">2.7.11.1</ecNumber>
    </recommendedName>
</protein>
<dbReference type="InterPro" id="IPR036426">
    <property type="entry name" value="Bulb-type_lectin_dom_sf"/>
</dbReference>
<keyword evidence="3" id="KW-1003">Cell membrane</keyword>
<keyword evidence="14" id="KW-0245">EGF-like domain</keyword>
<evidence type="ECO:0000256" key="7">
    <source>
        <dbReference type="ARBA" id="ARBA00022741"/>
    </source>
</evidence>